<dbReference type="GO" id="GO:0016706">
    <property type="term" value="F:2-oxoglutarate-dependent dioxygenase activity"/>
    <property type="evidence" value="ECO:0007669"/>
    <property type="project" value="UniProtKB-ARBA"/>
</dbReference>
<evidence type="ECO:0000313" key="2">
    <source>
        <dbReference type="Proteomes" id="UP000569914"/>
    </source>
</evidence>
<name>A0A7Y9IAP4_9ACTN</name>
<comment type="caution">
    <text evidence="1">The sequence shown here is derived from an EMBL/GenBank/DDBJ whole genome shotgun (WGS) entry which is preliminary data.</text>
</comment>
<dbReference type="SUPFAM" id="SSF51197">
    <property type="entry name" value="Clavaminate synthase-like"/>
    <property type="match status" value="1"/>
</dbReference>
<dbReference type="Gene3D" id="2.60.120.620">
    <property type="entry name" value="q2cbj1_9rhob like domain"/>
    <property type="match status" value="1"/>
</dbReference>
<proteinExistence type="predicted"/>
<reference evidence="1 2" key="1">
    <citation type="submission" date="2020-07" db="EMBL/GenBank/DDBJ databases">
        <title>Sequencing the genomes of 1000 actinobacteria strains.</title>
        <authorList>
            <person name="Klenk H.-P."/>
        </authorList>
    </citation>
    <scope>NUCLEOTIDE SEQUENCE [LARGE SCALE GENOMIC DNA]</scope>
    <source>
        <strain evidence="1 2">DSM 22083</strain>
    </source>
</reference>
<accession>A0A7Y9IAP4</accession>
<protein>
    <recommendedName>
        <fullName evidence="3">Phytanoyl-CoA dioxygenase (PhyH)</fullName>
    </recommendedName>
</protein>
<dbReference type="Pfam" id="PF05721">
    <property type="entry name" value="PhyH"/>
    <property type="match status" value="1"/>
</dbReference>
<dbReference type="InterPro" id="IPR008775">
    <property type="entry name" value="Phytyl_CoA_dOase-like"/>
</dbReference>
<dbReference type="EMBL" id="JACCBU010000001">
    <property type="protein sequence ID" value="NYE73436.1"/>
    <property type="molecule type" value="Genomic_DNA"/>
</dbReference>
<evidence type="ECO:0000313" key="1">
    <source>
        <dbReference type="EMBL" id="NYE73436.1"/>
    </source>
</evidence>
<dbReference type="RefSeq" id="WP_179754922.1">
    <property type="nucleotide sequence ID" value="NZ_JACCBU010000001.1"/>
</dbReference>
<evidence type="ECO:0008006" key="3">
    <source>
        <dbReference type="Google" id="ProtNLM"/>
    </source>
</evidence>
<dbReference type="Proteomes" id="UP000569914">
    <property type="component" value="Unassembled WGS sequence"/>
</dbReference>
<gene>
    <name evidence="1" type="ORF">BKA15_004765</name>
</gene>
<sequence length="250" mass="27687">MGFGDSGIIRVDGAFPGPAAAAMSDLVWQVLGWNFGFDRADRSTWGEFRKRPLAEAGAAPIFEELLTDRLAAMVDDLLGEGGWEWPSDWGDFLITFPGPTGWRLPHEGWHQDWGFDVDCDPVRWVKAFAFLNEVRPGGGGTPVVTGSHRLVGRYGSGRARDQQGRVLKGSDRLYDECGYLRDLGSPGDPAERRRRFMERETDVDGVGLRVVELTGRPGDVVLIHPWLVHAVAPNAAATPRFMRAPVFRSR</sequence>
<dbReference type="AlphaFoldDB" id="A0A7Y9IAP4"/>
<organism evidence="1 2">
    <name type="scientific">Microlunatus parietis</name>
    <dbReference type="NCBI Taxonomy" id="682979"/>
    <lineage>
        <taxon>Bacteria</taxon>
        <taxon>Bacillati</taxon>
        <taxon>Actinomycetota</taxon>
        <taxon>Actinomycetes</taxon>
        <taxon>Propionibacteriales</taxon>
        <taxon>Propionibacteriaceae</taxon>
        <taxon>Microlunatus</taxon>
    </lineage>
</organism>
<keyword evidence="2" id="KW-1185">Reference proteome</keyword>